<protein>
    <submittedName>
        <fullName evidence="1">ATP-dependent zn protease</fullName>
    </submittedName>
</protein>
<dbReference type="EMBL" id="VUJX02000002">
    <property type="protein sequence ID" value="KAL0941342.1"/>
    <property type="molecule type" value="Genomic_DNA"/>
</dbReference>
<reference evidence="1 2" key="1">
    <citation type="journal article" date="2020" name="Phytopathology">
        <title>Genome Sequence Resources of Colletotrichum truncatum, C. plurivorum, C. musicola, and C. sojae: Four Species Pathogenic to Soybean (Glycine max).</title>
        <authorList>
            <person name="Rogerio F."/>
            <person name="Boufleur T.R."/>
            <person name="Ciampi-Guillardi M."/>
            <person name="Sukno S.A."/>
            <person name="Thon M.R."/>
            <person name="Massola Junior N.S."/>
            <person name="Baroncelli R."/>
        </authorList>
    </citation>
    <scope>NUCLEOTIDE SEQUENCE [LARGE SCALE GENOMIC DNA]</scope>
    <source>
        <strain evidence="1 2">CMES1059</strain>
    </source>
</reference>
<sequence length="521" mass="59693">MPAFPRWNTTQNDYPMPIVPREAPRLPPRSIPSLTATTSSTTKNNTPNTSASSDATKSSERSGDSTTNEYYTHSSAKRVNTDLVITKALKEQYPHLELVVIPESVSYDTQCNLLAYAHAGFATYEPIEDDGDALPSSLEWLVYLPPARRMDGNLGGLANAVIYGKYLYKWKGYEFIVYLIDGRDSTSGYIQTKNYYVLTPETHYVDQLVLAAGSWSADLHDEVWVYDQGMWQKSRDLFESTRNATWDNVILDEDMKKALIDDHWSFYNSRETYQKLKVPWKRGLIYYGPPGNGKTISIKATMRMLYEKNIPTLYVRTLTSYAGPEYSLGQIFGKARQFAPCYLVFEDLDTIVSDNVRSYFLNEIDGLKANDGIFIIGSTNHLDRLDPGISKRPSRFDRKYYFPEPNLEQRVAYCKFWQNKLKGNKEVEFPDKLCRAIAKITDKFSFAYIQEAFVAALLAIAQRQDNGVKRDEIEALTEQMEDDWLGVVDASAEDEDLEKLILWVEIKRQVEILREGMEEKE</sequence>
<accession>A0ACC3ZB43</accession>
<organism evidence="1 2">
    <name type="scientific">Colletotrichum truncatum</name>
    <name type="common">Anthracnose fungus</name>
    <name type="synonym">Colletotrichum capsici</name>
    <dbReference type="NCBI Taxonomy" id="5467"/>
    <lineage>
        <taxon>Eukaryota</taxon>
        <taxon>Fungi</taxon>
        <taxon>Dikarya</taxon>
        <taxon>Ascomycota</taxon>
        <taxon>Pezizomycotina</taxon>
        <taxon>Sordariomycetes</taxon>
        <taxon>Hypocreomycetidae</taxon>
        <taxon>Glomerellales</taxon>
        <taxon>Glomerellaceae</taxon>
        <taxon>Colletotrichum</taxon>
        <taxon>Colletotrichum truncatum species complex</taxon>
    </lineage>
</organism>
<keyword evidence="1" id="KW-0645">Protease</keyword>
<keyword evidence="1" id="KW-0378">Hydrolase</keyword>
<proteinExistence type="predicted"/>
<gene>
    <name evidence="1" type="ORF">CTRU02_204105</name>
</gene>
<comment type="caution">
    <text evidence="1">The sequence shown here is derived from an EMBL/GenBank/DDBJ whole genome shotgun (WGS) entry which is preliminary data.</text>
</comment>
<dbReference type="Proteomes" id="UP000805649">
    <property type="component" value="Unassembled WGS sequence"/>
</dbReference>
<evidence type="ECO:0000313" key="1">
    <source>
        <dbReference type="EMBL" id="KAL0941342.1"/>
    </source>
</evidence>
<keyword evidence="2" id="KW-1185">Reference proteome</keyword>
<name>A0ACC3ZB43_COLTU</name>
<evidence type="ECO:0000313" key="2">
    <source>
        <dbReference type="Proteomes" id="UP000805649"/>
    </source>
</evidence>